<keyword evidence="1" id="KW-0732">Signal</keyword>
<evidence type="ECO:0000313" key="2">
    <source>
        <dbReference type="EMBL" id="VXD23173.1"/>
    </source>
</evidence>
<feature type="chain" id="PRO_5031117095" evidence="1">
    <location>
        <begin position="29"/>
        <end position="85"/>
    </location>
</feature>
<dbReference type="EMBL" id="CZCS02000213">
    <property type="protein sequence ID" value="VXD23173.1"/>
    <property type="molecule type" value="Genomic_DNA"/>
</dbReference>
<dbReference type="RefSeq" id="WP_083621049.1">
    <property type="nucleotide sequence ID" value="NZ_LR735016.1"/>
</dbReference>
<proteinExistence type="predicted"/>
<dbReference type="AlphaFoldDB" id="A0A7Z9BUV1"/>
<accession>A0A7Z9BUV1</accession>
<comment type="caution">
    <text evidence="2">The sequence shown here is derived from an EMBL/GenBank/DDBJ whole genome shotgun (WGS) entry which is preliminary data.</text>
</comment>
<feature type="signal peptide" evidence="1">
    <location>
        <begin position="1"/>
        <end position="28"/>
    </location>
</feature>
<evidence type="ECO:0000313" key="3">
    <source>
        <dbReference type="Proteomes" id="UP000182190"/>
    </source>
</evidence>
<keyword evidence="3" id="KW-1185">Reference proteome</keyword>
<sequence length="85" mass="9008">MFTNLGKKYILIITLSLVGVINATPSFADSQGTSLSHDGFEPSTSDVISPGMGKSIFTNPNVRRDIACDTSGLCYGREGGISHIE</sequence>
<dbReference type="OrthoDB" id="466471at2"/>
<organism evidence="2 3">
    <name type="scientific">Planktothrix paucivesiculata PCC 9631</name>
    <dbReference type="NCBI Taxonomy" id="671071"/>
    <lineage>
        <taxon>Bacteria</taxon>
        <taxon>Bacillati</taxon>
        <taxon>Cyanobacteriota</taxon>
        <taxon>Cyanophyceae</taxon>
        <taxon>Oscillatoriophycideae</taxon>
        <taxon>Oscillatoriales</taxon>
        <taxon>Microcoleaceae</taxon>
        <taxon>Planktothrix</taxon>
    </lineage>
</organism>
<reference evidence="2" key="1">
    <citation type="submission" date="2019-10" db="EMBL/GenBank/DDBJ databases">
        <authorList>
            <consortium name="Genoscope - CEA"/>
            <person name="William W."/>
        </authorList>
    </citation>
    <scope>NUCLEOTIDE SEQUENCE [LARGE SCALE GENOMIC DNA]</scope>
    <source>
        <strain evidence="2">BBR_PRJEB10994</strain>
    </source>
</reference>
<dbReference type="Proteomes" id="UP000182190">
    <property type="component" value="Unassembled WGS sequence"/>
</dbReference>
<name>A0A7Z9BUV1_9CYAN</name>
<protein>
    <submittedName>
        <fullName evidence="2">Uncharacterized protein</fullName>
    </submittedName>
</protein>
<evidence type="ECO:0000256" key="1">
    <source>
        <dbReference type="SAM" id="SignalP"/>
    </source>
</evidence>
<gene>
    <name evidence="2" type="ORF">PL9631_700019</name>
</gene>